<dbReference type="PANTHER" id="PTHR30136">
    <property type="entry name" value="HELIX-TURN-HELIX TRANSCRIPTIONAL REGULATOR, ICLR FAMILY"/>
    <property type="match status" value="1"/>
</dbReference>
<dbReference type="PANTHER" id="PTHR30136:SF24">
    <property type="entry name" value="HTH-TYPE TRANSCRIPTIONAL REPRESSOR ALLR"/>
    <property type="match status" value="1"/>
</dbReference>
<dbReference type="Proteomes" id="UP000672657">
    <property type="component" value="Unassembled WGS sequence"/>
</dbReference>
<evidence type="ECO:0000256" key="3">
    <source>
        <dbReference type="ARBA" id="ARBA00023163"/>
    </source>
</evidence>
<keyword evidence="7" id="KW-1185">Reference proteome</keyword>
<feature type="domain" description="IclR-ED" evidence="5">
    <location>
        <begin position="62"/>
        <end position="244"/>
    </location>
</feature>
<keyword evidence="3" id="KW-0804">Transcription</keyword>
<dbReference type="PROSITE" id="PS51078">
    <property type="entry name" value="ICLR_ED"/>
    <property type="match status" value="1"/>
</dbReference>
<dbReference type="Pfam" id="PF09339">
    <property type="entry name" value="HTH_IclR"/>
    <property type="match status" value="1"/>
</dbReference>
<dbReference type="EMBL" id="CAJPVI010000011">
    <property type="protein sequence ID" value="CAG2142489.1"/>
    <property type="molecule type" value="Genomic_DNA"/>
</dbReference>
<protein>
    <submittedName>
        <fullName evidence="6">HTH-type transcriptional regulator KipR</fullName>
    </submittedName>
</protein>
<dbReference type="RefSeq" id="WP_211953318.1">
    <property type="nucleotide sequence ID" value="NZ_CAJPVI010000011.1"/>
</dbReference>
<organism evidence="6 7">
    <name type="scientific">Cupriavidus numazuensis</name>
    <dbReference type="NCBI Taxonomy" id="221992"/>
    <lineage>
        <taxon>Bacteria</taxon>
        <taxon>Pseudomonadati</taxon>
        <taxon>Pseudomonadota</taxon>
        <taxon>Betaproteobacteria</taxon>
        <taxon>Burkholderiales</taxon>
        <taxon>Burkholderiaceae</taxon>
        <taxon>Cupriavidus</taxon>
    </lineage>
</organism>
<dbReference type="InterPro" id="IPR014757">
    <property type="entry name" value="Tscrpt_reg_IclR_C"/>
</dbReference>
<dbReference type="Gene3D" id="3.30.450.40">
    <property type="match status" value="1"/>
</dbReference>
<dbReference type="Gene3D" id="1.10.10.10">
    <property type="entry name" value="Winged helix-like DNA-binding domain superfamily/Winged helix DNA-binding domain"/>
    <property type="match status" value="1"/>
</dbReference>
<dbReference type="PROSITE" id="PS51077">
    <property type="entry name" value="HTH_ICLR"/>
    <property type="match status" value="1"/>
</dbReference>
<evidence type="ECO:0000256" key="1">
    <source>
        <dbReference type="ARBA" id="ARBA00023015"/>
    </source>
</evidence>
<evidence type="ECO:0000256" key="2">
    <source>
        <dbReference type="ARBA" id="ARBA00023125"/>
    </source>
</evidence>
<evidence type="ECO:0000259" key="4">
    <source>
        <dbReference type="PROSITE" id="PS51077"/>
    </source>
</evidence>
<accession>A0ABM8TFX7</accession>
<keyword evidence="1" id="KW-0805">Transcription regulation</keyword>
<evidence type="ECO:0000259" key="5">
    <source>
        <dbReference type="PROSITE" id="PS51078"/>
    </source>
</evidence>
<gene>
    <name evidence="6" type="primary">kipR_3</name>
    <name evidence="6" type="ORF">LMG26411_02222</name>
</gene>
<comment type="caution">
    <text evidence="6">The sequence shown here is derived from an EMBL/GenBank/DDBJ whole genome shotgun (WGS) entry which is preliminary data.</text>
</comment>
<dbReference type="InterPro" id="IPR036388">
    <property type="entry name" value="WH-like_DNA-bd_sf"/>
</dbReference>
<dbReference type="InterPro" id="IPR050707">
    <property type="entry name" value="HTH_MetabolicPath_Reg"/>
</dbReference>
<sequence>MATDRALGVLTLFSLEKPVWTAEEVAGRLEVSISSAYRYLSNLMELGLVATAGAGRYVLGPAIIQLDRQIQLTDPMLQQARPIMEELIVYAPPGSVMLLCRAFGDSVLCVHQVLNQGPQAVVSYERGRPMIMFRGATSRVILAFQQTRALQAMYARHAAEIGAAGLGEDWATFRQTLTRIRRQGHAVSYGEIDPGRVGIAAPILNEDGRAVGSLSFVVAQSEIDERGVNRLVHLLAPAAAEIRG</sequence>
<dbReference type="InterPro" id="IPR036390">
    <property type="entry name" value="WH_DNA-bd_sf"/>
</dbReference>
<dbReference type="InterPro" id="IPR005471">
    <property type="entry name" value="Tscrpt_reg_IclR_N"/>
</dbReference>
<keyword evidence="2" id="KW-0238">DNA-binding</keyword>
<proteinExistence type="predicted"/>
<dbReference type="Pfam" id="PF01614">
    <property type="entry name" value="IclR_C"/>
    <property type="match status" value="1"/>
</dbReference>
<reference evidence="6 7" key="1">
    <citation type="submission" date="2021-03" db="EMBL/GenBank/DDBJ databases">
        <authorList>
            <person name="Peeters C."/>
        </authorList>
    </citation>
    <scope>NUCLEOTIDE SEQUENCE [LARGE SCALE GENOMIC DNA]</scope>
    <source>
        <strain evidence="6 7">LMG 26411</strain>
    </source>
</reference>
<name>A0ABM8TFX7_9BURK</name>
<evidence type="ECO:0000313" key="7">
    <source>
        <dbReference type="Proteomes" id="UP000672657"/>
    </source>
</evidence>
<evidence type="ECO:0000313" key="6">
    <source>
        <dbReference type="EMBL" id="CAG2142489.1"/>
    </source>
</evidence>
<dbReference type="InterPro" id="IPR029016">
    <property type="entry name" value="GAF-like_dom_sf"/>
</dbReference>
<dbReference type="SUPFAM" id="SSF55781">
    <property type="entry name" value="GAF domain-like"/>
    <property type="match status" value="1"/>
</dbReference>
<dbReference type="SMART" id="SM00346">
    <property type="entry name" value="HTH_ICLR"/>
    <property type="match status" value="1"/>
</dbReference>
<feature type="domain" description="HTH iclR-type" evidence="4">
    <location>
        <begin position="1"/>
        <end position="61"/>
    </location>
</feature>
<dbReference type="SUPFAM" id="SSF46785">
    <property type="entry name" value="Winged helix' DNA-binding domain"/>
    <property type="match status" value="1"/>
</dbReference>